<keyword evidence="4 6" id="KW-1133">Transmembrane helix</keyword>
<gene>
    <name evidence="7" type="ORF">LCGC14_1394350</name>
</gene>
<name>A0A0F9JZ65_9ZZZZ</name>
<accession>A0A0F9JZ65</accession>
<evidence type="ECO:0000256" key="5">
    <source>
        <dbReference type="ARBA" id="ARBA00023136"/>
    </source>
</evidence>
<sequence>MNSLLLFAGICLVVSNIALLPAIIYAKQKSLVPEFSILAIVFFVSSFYHLCQAGFVCILGIDFTTLRLADHFFVYSALVWIVLYFFVASHGIIATTNLHTISTRNSKFCLKNKTKTKIKTTTTTRKKIVKRPHSIISDRELKLEYRFSIFVIIQAIIFPLLLQFIETEWFIAVVVGILTIVVIFLLFCIIGGIPRFKLINLLV</sequence>
<proteinExistence type="predicted"/>
<organism evidence="7">
    <name type="scientific">marine sediment metagenome</name>
    <dbReference type="NCBI Taxonomy" id="412755"/>
    <lineage>
        <taxon>unclassified sequences</taxon>
        <taxon>metagenomes</taxon>
        <taxon>ecological metagenomes</taxon>
    </lineage>
</organism>
<evidence type="ECO:0000313" key="7">
    <source>
        <dbReference type="EMBL" id="KKM75033.1"/>
    </source>
</evidence>
<dbReference type="InterPro" id="IPR021910">
    <property type="entry name" value="NGX6/PGAP6/MYMK"/>
</dbReference>
<dbReference type="GO" id="GO:0005886">
    <property type="term" value="C:plasma membrane"/>
    <property type="evidence" value="ECO:0007669"/>
    <property type="project" value="UniProtKB-SubCell"/>
</dbReference>
<feature type="transmembrane region" description="Helical" evidence="6">
    <location>
        <begin position="37"/>
        <end position="61"/>
    </location>
</feature>
<reference evidence="7" key="1">
    <citation type="journal article" date="2015" name="Nature">
        <title>Complex archaea that bridge the gap between prokaryotes and eukaryotes.</title>
        <authorList>
            <person name="Spang A."/>
            <person name="Saw J.H."/>
            <person name="Jorgensen S.L."/>
            <person name="Zaremba-Niedzwiedzka K."/>
            <person name="Martijn J."/>
            <person name="Lind A.E."/>
            <person name="van Eijk R."/>
            <person name="Schleper C."/>
            <person name="Guy L."/>
            <person name="Ettema T.J."/>
        </authorList>
    </citation>
    <scope>NUCLEOTIDE SEQUENCE</scope>
</reference>
<feature type="transmembrane region" description="Helical" evidence="6">
    <location>
        <begin position="6"/>
        <end position="25"/>
    </location>
</feature>
<keyword evidence="3 6" id="KW-0812">Transmembrane</keyword>
<feature type="transmembrane region" description="Helical" evidence="6">
    <location>
        <begin position="73"/>
        <end position="98"/>
    </location>
</feature>
<evidence type="ECO:0000256" key="6">
    <source>
        <dbReference type="SAM" id="Phobius"/>
    </source>
</evidence>
<dbReference type="Pfam" id="PF12036">
    <property type="entry name" value="DUF3522"/>
    <property type="match status" value="1"/>
</dbReference>
<evidence type="ECO:0000256" key="3">
    <source>
        <dbReference type="ARBA" id="ARBA00022692"/>
    </source>
</evidence>
<evidence type="ECO:0000256" key="4">
    <source>
        <dbReference type="ARBA" id="ARBA00022989"/>
    </source>
</evidence>
<feature type="non-terminal residue" evidence="7">
    <location>
        <position position="203"/>
    </location>
</feature>
<keyword evidence="2" id="KW-1003">Cell membrane</keyword>
<feature type="transmembrane region" description="Helical" evidence="6">
    <location>
        <begin position="171"/>
        <end position="193"/>
    </location>
</feature>
<protein>
    <submittedName>
        <fullName evidence="7">Uncharacterized protein</fullName>
    </submittedName>
</protein>
<dbReference type="AlphaFoldDB" id="A0A0F9JZ65"/>
<dbReference type="EMBL" id="LAZR01009044">
    <property type="protein sequence ID" value="KKM75033.1"/>
    <property type="molecule type" value="Genomic_DNA"/>
</dbReference>
<evidence type="ECO:0000256" key="2">
    <source>
        <dbReference type="ARBA" id="ARBA00022475"/>
    </source>
</evidence>
<keyword evidence="5 6" id="KW-0472">Membrane</keyword>
<evidence type="ECO:0000256" key="1">
    <source>
        <dbReference type="ARBA" id="ARBA00004651"/>
    </source>
</evidence>
<feature type="transmembrane region" description="Helical" evidence="6">
    <location>
        <begin position="147"/>
        <end position="165"/>
    </location>
</feature>
<comment type="subcellular location">
    <subcellularLocation>
        <location evidence="1">Cell membrane</location>
        <topology evidence="1">Multi-pass membrane protein</topology>
    </subcellularLocation>
</comment>
<comment type="caution">
    <text evidence="7">The sequence shown here is derived from an EMBL/GenBank/DDBJ whole genome shotgun (WGS) entry which is preliminary data.</text>
</comment>